<dbReference type="AlphaFoldDB" id="A0A6J4RM12"/>
<reference evidence="1" key="1">
    <citation type="submission" date="2020-02" db="EMBL/GenBank/DDBJ databases">
        <authorList>
            <person name="Meier V. D."/>
        </authorList>
    </citation>
    <scope>NUCLEOTIDE SEQUENCE</scope>
    <source>
        <strain evidence="1">AVDCRST_MAG69</strain>
    </source>
</reference>
<dbReference type="GO" id="GO:0005840">
    <property type="term" value="C:ribosome"/>
    <property type="evidence" value="ECO:0007669"/>
    <property type="project" value="UniProtKB-KW"/>
</dbReference>
<feature type="non-terminal residue" evidence="1">
    <location>
        <position position="1"/>
    </location>
</feature>
<feature type="non-terminal residue" evidence="1">
    <location>
        <position position="77"/>
    </location>
</feature>
<keyword evidence="1" id="KW-0687">Ribonucleoprotein</keyword>
<dbReference type="EMBL" id="CADCVP010000075">
    <property type="protein sequence ID" value="CAA9477229.1"/>
    <property type="molecule type" value="Genomic_DNA"/>
</dbReference>
<protein>
    <submittedName>
        <fullName evidence="1">LSU ribosomal protein L28p @ LSU ribosomal protein L28p, zinc-dependent</fullName>
    </submittedName>
</protein>
<accession>A0A6J4RM12</accession>
<name>A0A6J4RM12_9ACTN</name>
<organism evidence="1">
    <name type="scientific">uncultured Solirubrobacteraceae bacterium</name>
    <dbReference type="NCBI Taxonomy" id="1162706"/>
    <lineage>
        <taxon>Bacteria</taxon>
        <taxon>Bacillati</taxon>
        <taxon>Actinomycetota</taxon>
        <taxon>Thermoleophilia</taxon>
        <taxon>Solirubrobacterales</taxon>
        <taxon>Solirubrobacteraceae</taxon>
        <taxon>environmental samples</taxon>
    </lineage>
</organism>
<sequence length="77" mass="8478">RKATRAPMALCLPPNGSHVSLLRKAPCLRAEPLALNGRHQATFRCQPPEGSHRCRRGSASRVRLHALPQGRQGHQVL</sequence>
<proteinExistence type="predicted"/>
<evidence type="ECO:0000313" key="1">
    <source>
        <dbReference type="EMBL" id="CAA9477229.1"/>
    </source>
</evidence>
<gene>
    <name evidence="1" type="ORF">AVDCRST_MAG69-518</name>
</gene>
<keyword evidence="1" id="KW-0689">Ribosomal protein</keyword>